<sequence length="65" mass="6787">MTAILSGILVAVLVAIAASFGLAEIQEPAYERFATSGTRVGDPGENLVGQRWDGLNDPAQAQAEE</sequence>
<name>A0ACD4NVE0_9HYPH</name>
<reference evidence="1" key="1">
    <citation type="submission" date="2022-11" db="EMBL/GenBank/DDBJ databases">
        <title>beta-Carotene-producing bacterium, Jeongeuplla avenae sp. nov., alleviates the salt stress of Arabidopsis seedlings.</title>
        <authorList>
            <person name="Jiang L."/>
            <person name="Lee J."/>
        </authorList>
    </citation>
    <scope>NUCLEOTIDE SEQUENCE</scope>
    <source>
        <strain evidence="1">DY_R2A_6</strain>
    </source>
</reference>
<keyword evidence="2" id="KW-1185">Reference proteome</keyword>
<dbReference type="EMBL" id="CP113520">
    <property type="protein sequence ID" value="WAJ30774.1"/>
    <property type="molecule type" value="Genomic_DNA"/>
</dbReference>
<proteinExistence type="predicted"/>
<gene>
    <name evidence="1" type="ORF">OXU80_11470</name>
</gene>
<dbReference type="Proteomes" id="UP001163223">
    <property type="component" value="Chromosome"/>
</dbReference>
<protein>
    <submittedName>
        <fullName evidence="1">Uncharacterized protein</fullName>
    </submittedName>
</protein>
<organism evidence="1 2">
    <name type="scientific">Antarcticirhabdus aurantiaca</name>
    <dbReference type="NCBI Taxonomy" id="2606717"/>
    <lineage>
        <taxon>Bacteria</taxon>
        <taxon>Pseudomonadati</taxon>
        <taxon>Pseudomonadota</taxon>
        <taxon>Alphaproteobacteria</taxon>
        <taxon>Hyphomicrobiales</taxon>
        <taxon>Aurantimonadaceae</taxon>
        <taxon>Antarcticirhabdus</taxon>
    </lineage>
</organism>
<evidence type="ECO:0000313" key="1">
    <source>
        <dbReference type="EMBL" id="WAJ30774.1"/>
    </source>
</evidence>
<evidence type="ECO:0000313" key="2">
    <source>
        <dbReference type="Proteomes" id="UP001163223"/>
    </source>
</evidence>
<accession>A0ACD4NVE0</accession>